<dbReference type="KEGG" id="nss:113427990"/>
<dbReference type="RefSeq" id="XP_026546362.1">
    <property type="nucleotide sequence ID" value="XM_026690577.1"/>
</dbReference>
<dbReference type="GO" id="GO:0005615">
    <property type="term" value="C:extracellular space"/>
    <property type="evidence" value="ECO:0007669"/>
    <property type="project" value="TreeGrafter"/>
</dbReference>
<sequence length="341" mass="38908">MFLLQILLQSWVLYHWAYGEGTHTFIMTLTANFSKGNSAKFVGNATLDGILTHSLEGRTEHLNVSQLLPLEAPNLWEQTESKLQKYLESFQGMVMILSKEKIISYPISIYCTKGCEVSENGTRSFYKILLNGSDFLKFHTKSNNWEGLSNTLVADYTVKKLNQFQETTTNLQFFLQETCANFVRMYTNNKEASTGRATGRTFTHSIGDRHHYRCSCSNGISCLPVLVYRWEEIAEALTHNGTISFLGFSMEPIGKKHAGLVCGETTATMINIGILYLSGWCRWFWTRRPRLKFPPHQSSFITLSQSLSIQLNPICLFSFGIVFYHAESQFSRFCVGKHKIF</sequence>
<feature type="domain" description="MHC class I-like antigen recognition-like" evidence="3">
    <location>
        <begin position="28"/>
        <end position="184"/>
    </location>
</feature>
<reference evidence="5" key="1">
    <citation type="submission" date="2025-08" db="UniProtKB">
        <authorList>
            <consortium name="RefSeq"/>
        </authorList>
    </citation>
    <scope>IDENTIFICATION</scope>
</reference>
<name>A0A6J1VTE3_9SAUR</name>
<dbReference type="Proteomes" id="UP000504612">
    <property type="component" value="Unplaced"/>
</dbReference>
<dbReference type="GO" id="GO:0050819">
    <property type="term" value="P:negative regulation of coagulation"/>
    <property type="evidence" value="ECO:0007669"/>
    <property type="project" value="TreeGrafter"/>
</dbReference>
<feature type="signal peptide" evidence="2">
    <location>
        <begin position="1"/>
        <end position="21"/>
    </location>
</feature>
<evidence type="ECO:0000313" key="5">
    <source>
        <dbReference type="RefSeq" id="XP_026546362.1"/>
    </source>
</evidence>
<dbReference type="SUPFAM" id="SSF54452">
    <property type="entry name" value="MHC antigen-recognition domain"/>
    <property type="match status" value="1"/>
</dbReference>
<organism evidence="4 5">
    <name type="scientific">Notechis scutatus</name>
    <name type="common">mainland tiger snake</name>
    <dbReference type="NCBI Taxonomy" id="8663"/>
    <lineage>
        <taxon>Eukaryota</taxon>
        <taxon>Metazoa</taxon>
        <taxon>Chordata</taxon>
        <taxon>Craniata</taxon>
        <taxon>Vertebrata</taxon>
        <taxon>Euteleostomi</taxon>
        <taxon>Lepidosauria</taxon>
        <taxon>Squamata</taxon>
        <taxon>Bifurcata</taxon>
        <taxon>Unidentata</taxon>
        <taxon>Episquamata</taxon>
        <taxon>Toxicofera</taxon>
        <taxon>Serpentes</taxon>
        <taxon>Colubroidea</taxon>
        <taxon>Elapidae</taxon>
        <taxon>Hydrophiinae</taxon>
        <taxon>Notechis</taxon>
    </lineage>
</organism>
<accession>A0A6J1VTE3</accession>
<evidence type="ECO:0000256" key="1">
    <source>
        <dbReference type="ARBA" id="ARBA00023180"/>
    </source>
</evidence>
<keyword evidence="1" id="KW-0325">Glycoprotein</keyword>
<evidence type="ECO:0000259" key="3">
    <source>
        <dbReference type="Pfam" id="PF16497"/>
    </source>
</evidence>
<dbReference type="Pfam" id="PF16497">
    <property type="entry name" value="MHC_I_3"/>
    <property type="match status" value="1"/>
</dbReference>
<keyword evidence="2" id="KW-0732">Signal</keyword>
<dbReference type="InterPro" id="IPR011162">
    <property type="entry name" value="MHC_I/II-like_Ag-recog"/>
</dbReference>
<dbReference type="Gene3D" id="3.30.500.10">
    <property type="entry name" value="MHC class I-like antigen recognition-like"/>
    <property type="match status" value="1"/>
</dbReference>
<protein>
    <submittedName>
        <fullName evidence="5">Endothelial protein C receptor-like isoform X1</fullName>
    </submittedName>
</protein>
<dbReference type="InterPro" id="IPR015669">
    <property type="entry name" value="Endothetial_C_recpt"/>
</dbReference>
<dbReference type="InterPro" id="IPR011161">
    <property type="entry name" value="MHC_I-like_Ag-recog"/>
</dbReference>
<evidence type="ECO:0000313" key="4">
    <source>
        <dbReference type="Proteomes" id="UP000504612"/>
    </source>
</evidence>
<dbReference type="PANTHER" id="PTHR15349">
    <property type="entry name" value="ENDOTHELIAL PROTEIN C RECEPTOR"/>
    <property type="match status" value="1"/>
</dbReference>
<dbReference type="InterPro" id="IPR037055">
    <property type="entry name" value="MHC_I-like_Ag-recog_sf"/>
</dbReference>
<feature type="chain" id="PRO_5026677413" evidence="2">
    <location>
        <begin position="22"/>
        <end position="341"/>
    </location>
</feature>
<keyword evidence="4" id="KW-1185">Reference proteome</keyword>
<gene>
    <name evidence="5" type="primary">LOC113427990</name>
</gene>
<dbReference type="AlphaFoldDB" id="A0A6J1VTE3"/>
<dbReference type="PANTHER" id="PTHR15349:SF0">
    <property type="entry name" value="ENDOTHELIAL PROTEIN C RECEPTOR"/>
    <property type="match status" value="1"/>
</dbReference>
<proteinExistence type="predicted"/>
<dbReference type="GeneID" id="113427990"/>
<dbReference type="GO" id="GO:0038023">
    <property type="term" value="F:signaling receptor activity"/>
    <property type="evidence" value="ECO:0007669"/>
    <property type="project" value="InterPro"/>
</dbReference>
<evidence type="ECO:0000256" key="2">
    <source>
        <dbReference type="SAM" id="SignalP"/>
    </source>
</evidence>